<evidence type="ECO:0000256" key="6">
    <source>
        <dbReference type="ARBA" id="ARBA00023136"/>
    </source>
</evidence>
<name>A0A3Q9FT04_9BACT</name>
<evidence type="ECO:0000313" key="9">
    <source>
        <dbReference type="Proteomes" id="UP000267268"/>
    </source>
</evidence>
<dbReference type="Gene3D" id="1.20.1600.10">
    <property type="entry name" value="Outer membrane efflux proteins (OEP)"/>
    <property type="match status" value="1"/>
</dbReference>
<dbReference type="InterPro" id="IPR051906">
    <property type="entry name" value="TolC-like"/>
</dbReference>
<evidence type="ECO:0000256" key="2">
    <source>
        <dbReference type="ARBA" id="ARBA00007613"/>
    </source>
</evidence>
<dbReference type="InterPro" id="IPR003423">
    <property type="entry name" value="OMP_efflux"/>
</dbReference>
<dbReference type="GO" id="GO:0015562">
    <property type="term" value="F:efflux transmembrane transporter activity"/>
    <property type="evidence" value="ECO:0007669"/>
    <property type="project" value="InterPro"/>
</dbReference>
<keyword evidence="9" id="KW-1185">Reference proteome</keyword>
<keyword evidence="7" id="KW-0998">Cell outer membrane</keyword>
<dbReference type="GO" id="GO:0015288">
    <property type="term" value="F:porin activity"/>
    <property type="evidence" value="ECO:0007669"/>
    <property type="project" value="TreeGrafter"/>
</dbReference>
<evidence type="ECO:0000256" key="4">
    <source>
        <dbReference type="ARBA" id="ARBA00022452"/>
    </source>
</evidence>
<dbReference type="EMBL" id="CP034563">
    <property type="protein sequence ID" value="AZQ65275.1"/>
    <property type="molecule type" value="Genomic_DNA"/>
</dbReference>
<dbReference type="RefSeq" id="WP_126619834.1">
    <property type="nucleotide sequence ID" value="NZ_CP034563.1"/>
</dbReference>
<protein>
    <submittedName>
        <fullName evidence="8">TolC family protein</fullName>
    </submittedName>
</protein>
<keyword evidence="6" id="KW-0472">Membrane</keyword>
<accession>A0A3Q9FT04</accession>
<comment type="similarity">
    <text evidence="2">Belongs to the outer membrane factor (OMF) (TC 1.B.17) family.</text>
</comment>
<evidence type="ECO:0000256" key="5">
    <source>
        <dbReference type="ARBA" id="ARBA00022692"/>
    </source>
</evidence>
<keyword evidence="3" id="KW-0813">Transport</keyword>
<dbReference type="Pfam" id="PF02321">
    <property type="entry name" value="OEP"/>
    <property type="match status" value="2"/>
</dbReference>
<sequence>MTLFKQIMSAIVLVFLLGDVYAQANDPYLGEYRKDALAHEQYVKIAENRVEIRHKNYKAAAADLLPKISASADYWYVQNPLLMAFPEDNRLGELSGMSLGEGANNQYGVYTTLTQPIYRGGMLKEKQKRAQVREQMSYDELQITKQDIVMATDLQYWQSVAQKELVYAMHNYRDDLTRISNLVAHKVEVGTVNKSDHLMTEVRVNRAKLAVIQAENDLKVYSMSLNRLLGRGFEDTLPLSDSIVLEAFFLPTIDQKVRPEYTLAEHKVKSSVHELNMVKSTYKMQLSGIATGSYSSPGYDFNPGALPNIQLGMMLSIPIYQGRKKHQVVGAQQIRLQNRELELERTQEILNLEVAQKKVAWQNSIKETDLAKTSVDKAKENALAMEERFEEGMIDILEVIDSQLYLEQAVIEFIQSKLKAQVQWTHYLRAIGHLTIN</sequence>
<comment type="subcellular location">
    <subcellularLocation>
        <location evidence="1">Cell outer membrane</location>
    </subcellularLocation>
</comment>
<keyword evidence="5" id="KW-0812">Transmembrane</keyword>
<dbReference type="PANTHER" id="PTHR30026:SF20">
    <property type="entry name" value="OUTER MEMBRANE PROTEIN TOLC"/>
    <property type="match status" value="1"/>
</dbReference>
<reference evidence="8 9" key="1">
    <citation type="submission" date="2018-12" db="EMBL/GenBank/DDBJ databases">
        <title>Flammeovirga pectinis sp. nov., isolated from the gut of the Korean scallop, Patinopecten yessoensis.</title>
        <authorList>
            <person name="Bae J.-W."/>
            <person name="Jeong Y.-S."/>
            <person name="Kang W."/>
        </authorList>
    </citation>
    <scope>NUCLEOTIDE SEQUENCE [LARGE SCALE GENOMIC DNA]</scope>
    <source>
        <strain evidence="8 9">L12M1</strain>
    </source>
</reference>
<evidence type="ECO:0000256" key="1">
    <source>
        <dbReference type="ARBA" id="ARBA00004442"/>
    </source>
</evidence>
<evidence type="ECO:0000313" key="8">
    <source>
        <dbReference type="EMBL" id="AZQ65275.1"/>
    </source>
</evidence>
<dbReference type="KEGG" id="fll:EI427_23970"/>
<dbReference type="AlphaFoldDB" id="A0A3Q9FT04"/>
<evidence type="ECO:0000256" key="7">
    <source>
        <dbReference type="ARBA" id="ARBA00023237"/>
    </source>
</evidence>
<dbReference type="Proteomes" id="UP000267268">
    <property type="component" value="Chromosome 2"/>
</dbReference>
<keyword evidence="4" id="KW-1134">Transmembrane beta strand</keyword>
<dbReference type="PANTHER" id="PTHR30026">
    <property type="entry name" value="OUTER MEMBRANE PROTEIN TOLC"/>
    <property type="match status" value="1"/>
</dbReference>
<evidence type="ECO:0000256" key="3">
    <source>
        <dbReference type="ARBA" id="ARBA00022448"/>
    </source>
</evidence>
<proteinExistence type="inferred from homology"/>
<organism evidence="8 9">
    <name type="scientific">Flammeovirga pectinis</name>
    <dbReference type="NCBI Taxonomy" id="2494373"/>
    <lineage>
        <taxon>Bacteria</taxon>
        <taxon>Pseudomonadati</taxon>
        <taxon>Bacteroidota</taxon>
        <taxon>Cytophagia</taxon>
        <taxon>Cytophagales</taxon>
        <taxon>Flammeovirgaceae</taxon>
        <taxon>Flammeovirga</taxon>
    </lineage>
</organism>
<dbReference type="OrthoDB" id="1046615at2"/>
<gene>
    <name evidence="8" type="ORF">EI427_23970</name>
</gene>
<dbReference type="GO" id="GO:0009279">
    <property type="term" value="C:cell outer membrane"/>
    <property type="evidence" value="ECO:0007669"/>
    <property type="project" value="UniProtKB-SubCell"/>
</dbReference>
<dbReference type="GO" id="GO:1990281">
    <property type="term" value="C:efflux pump complex"/>
    <property type="evidence" value="ECO:0007669"/>
    <property type="project" value="TreeGrafter"/>
</dbReference>
<dbReference type="SUPFAM" id="SSF56954">
    <property type="entry name" value="Outer membrane efflux proteins (OEP)"/>
    <property type="match status" value="1"/>
</dbReference>